<dbReference type="CDD" id="cd09279">
    <property type="entry name" value="RNase_HI_like"/>
    <property type="match status" value="1"/>
</dbReference>
<dbReference type="Gene3D" id="3.30.420.10">
    <property type="entry name" value="Ribonuclease H-like superfamily/Ribonuclease H"/>
    <property type="match status" value="1"/>
</dbReference>
<dbReference type="Proteomes" id="UP000177372">
    <property type="component" value="Unassembled WGS sequence"/>
</dbReference>
<evidence type="ECO:0000259" key="1">
    <source>
        <dbReference type="PROSITE" id="PS50879"/>
    </source>
</evidence>
<name>A0A1F6F2V7_9BACT</name>
<dbReference type="PROSITE" id="PS50879">
    <property type="entry name" value="RNASE_H_1"/>
    <property type="match status" value="1"/>
</dbReference>
<evidence type="ECO:0000313" key="3">
    <source>
        <dbReference type="Proteomes" id="UP000177372"/>
    </source>
</evidence>
<protein>
    <recommendedName>
        <fullName evidence="1">RNase H type-1 domain-containing protein</fullName>
    </recommendedName>
</protein>
<dbReference type="InterPro" id="IPR002156">
    <property type="entry name" value="RNaseH_domain"/>
</dbReference>
<feature type="domain" description="RNase H type-1" evidence="1">
    <location>
        <begin position="1"/>
        <end position="133"/>
    </location>
</feature>
<dbReference type="GO" id="GO:0003676">
    <property type="term" value="F:nucleic acid binding"/>
    <property type="evidence" value="ECO:0007669"/>
    <property type="project" value="InterPro"/>
</dbReference>
<dbReference type="PANTHER" id="PTHR46387:SF2">
    <property type="entry name" value="RIBONUCLEASE HI"/>
    <property type="match status" value="1"/>
</dbReference>
<sequence length="136" mass="15642">MSKVLIYTDGGARNNPGPAGAGVIAYEGQRKLFEIKKFLGERTNNAAEYEAVILALTEAKRRGYASREIEVRMDSELIQRQLTDEYQIKEETLWPKYMKVHNLLVAHFPHVRFIHVPREENREADKLVNEAIDEGE</sequence>
<reference evidence="2 3" key="1">
    <citation type="journal article" date="2016" name="Nat. Commun.">
        <title>Thousands of microbial genomes shed light on interconnected biogeochemical processes in an aquifer system.</title>
        <authorList>
            <person name="Anantharaman K."/>
            <person name="Brown C.T."/>
            <person name="Hug L.A."/>
            <person name="Sharon I."/>
            <person name="Castelle C.J."/>
            <person name="Probst A.J."/>
            <person name="Thomas B.C."/>
            <person name="Singh A."/>
            <person name="Wilkins M.J."/>
            <person name="Karaoz U."/>
            <person name="Brodie E.L."/>
            <person name="Williams K.H."/>
            <person name="Hubbard S.S."/>
            <person name="Banfield J.F."/>
        </authorList>
    </citation>
    <scope>NUCLEOTIDE SEQUENCE [LARGE SCALE GENOMIC DNA]</scope>
</reference>
<organism evidence="2 3">
    <name type="scientific">Candidatus Kaiserbacteria bacterium RIFCSPLOWO2_01_FULL_54_13</name>
    <dbReference type="NCBI Taxonomy" id="1798512"/>
    <lineage>
        <taxon>Bacteria</taxon>
        <taxon>Candidatus Kaiseribacteriota</taxon>
    </lineage>
</organism>
<dbReference type="PANTHER" id="PTHR46387">
    <property type="entry name" value="POLYNUCLEOTIDYL TRANSFERASE, RIBONUCLEASE H-LIKE SUPERFAMILY PROTEIN"/>
    <property type="match status" value="1"/>
</dbReference>
<dbReference type="GO" id="GO:0004523">
    <property type="term" value="F:RNA-DNA hybrid ribonuclease activity"/>
    <property type="evidence" value="ECO:0007669"/>
    <property type="project" value="InterPro"/>
</dbReference>
<evidence type="ECO:0000313" key="2">
    <source>
        <dbReference type="EMBL" id="OGG80186.1"/>
    </source>
</evidence>
<accession>A0A1F6F2V7</accession>
<dbReference type="SUPFAM" id="SSF53098">
    <property type="entry name" value="Ribonuclease H-like"/>
    <property type="match status" value="1"/>
</dbReference>
<comment type="caution">
    <text evidence="2">The sequence shown here is derived from an EMBL/GenBank/DDBJ whole genome shotgun (WGS) entry which is preliminary data.</text>
</comment>
<dbReference type="AlphaFoldDB" id="A0A1F6F2V7"/>
<dbReference type="STRING" id="1798512.A3A39_02835"/>
<dbReference type="Pfam" id="PF13456">
    <property type="entry name" value="RVT_3"/>
    <property type="match status" value="1"/>
</dbReference>
<proteinExistence type="predicted"/>
<dbReference type="InterPro" id="IPR012337">
    <property type="entry name" value="RNaseH-like_sf"/>
</dbReference>
<dbReference type="InterPro" id="IPR036397">
    <property type="entry name" value="RNaseH_sf"/>
</dbReference>
<gene>
    <name evidence="2" type="ORF">A3A39_02835</name>
</gene>
<dbReference type="EMBL" id="MFLZ01000012">
    <property type="protein sequence ID" value="OGG80186.1"/>
    <property type="molecule type" value="Genomic_DNA"/>
</dbReference>